<name>A0ACC2IWM8_9PEZI</name>
<dbReference type="EMBL" id="JAPESX010000832">
    <property type="protein sequence ID" value="KAJ8119537.1"/>
    <property type="molecule type" value="Genomic_DNA"/>
</dbReference>
<reference evidence="1" key="1">
    <citation type="submission" date="2022-11" db="EMBL/GenBank/DDBJ databases">
        <title>Genome Sequence of Nemania bipapillata.</title>
        <authorList>
            <person name="Buettner E."/>
        </authorList>
    </citation>
    <scope>NUCLEOTIDE SEQUENCE</scope>
    <source>
        <strain evidence="1">CP14</strain>
    </source>
</reference>
<keyword evidence="2" id="KW-1185">Reference proteome</keyword>
<organism evidence="1 2">
    <name type="scientific">Nemania bipapillata</name>
    <dbReference type="NCBI Taxonomy" id="110536"/>
    <lineage>
        <taxon>Eukaryota</taxon>
        <taxon>Fungi</taxon>
        <taxon>Dikarya</taxon>
        <taxon>Ascomycota</taxon>
        <taxon>Pezizomycotina</taxon>
        <taxon>Sordariomycetes</taxon>
        <taxon>Xylariomycetidae</taxon>
        <taxon>Xylariales</taxon>
        <taxon>Xylariaceae</taxon>
        <taxon>Nemania</taxon>
    </lineage>
</organism>
<dbReference type="Proteomes" id="UP001153334">
    <property type="component" value="Unassembled WGS sequence"/>
</dbReference>
<accession>A0ACC2IWM8</accession>
<sequence>MSYSADKPSATRALLDDNDVQFWTDALNSVAERPAEVLMSGSPEGAGAWYTSFFSCLDPIDECAVTYCLPSVTFGKTHHRMNKDANLTGYRPVNTSCLFFCGASHCGGWWLPTLLQRVEIRKRYNLQGNFLLDLATSCFCHTCVLVQNGKEVAHRAVATKLDTTGYQANSQGMSYPSEHRV</sequence>
<evidence type="ECO:0000313" key="2">
    <source>
        <dbReference type="Proteomes" id="UP001153334"/>
    </source>
</evidence>
<protein>
    <submittedName>
        <fullName evidence="1">Uncharacterized protein</fullName>
    </submittedName>
</protein>
<proteinExistence type="predicted"/>
<comment type="caution">
    <text evidence="1">The sequence shown here is derived from an EMBL/GenBank/DDBJ whole genome shotgun (WGS) entry which is preliminary data.</text>
</comment>
<evidence type="ECO:0000313" key="1">
    <source>
        <dbReference type="EMBL" id="KAJ8119537.1"/>
    </source>
</evidence>
<gene>
    <name evidence="1" type="ORF">ONZ43_g3531</name>
</gene>